<evidence type="ECO:0000313" key="1">
    <source>
        <dbReference type="EMBL" id="KKN29779.1"/>
    </source>
</evidence>
<comment type="caution">
    <text evidence="1">The sequence shown here is derived from an EMBL/GenBank/DDBJ whole genome shotgun (WGS) entry which is preliminary data.</text>
</comment>
<dbReference type="EMBL" id="LAZR01002459">
    <property type="protein sequence ID" value="KKN29779.1"/>
    <property type="molecule type" value="Genomic_DNA"/>
</dbReference>
<gene>
    <name evidence="1" type="ORF">LCGC14_0840770</name>
</gene>
<dbReference type="AlphaFoldDB" id="A0A0F9PHZ9"/>
<accession>A0A0F9PHZ9</accession>
<name>A0A0F9PHZ9_9ZZZZ</name>
<sequence>MQKIWKWLNHNRHVVIFPVVGLMLWAYALGCTPLTMSPLDPGRMVNVTQLDLDFKTWQSQQEIMAARFEAAGLDLEQQKENNEKLKTTLLGLATGGVPDVPGLLKLLIGGGGLGAIVDNIRKGGVIGGLKRKRESA</sequence>
<reference evidence="1" key="1">
    <citation type="journal article" date="2015" name="Nature">
        <title>Complex archaea that bridge the gap between prokaryotes and eukaryotes.</title>
        <authorList>
            <person name="Spang A."/>
            <person name="Saw J.H."/>
            <person name="Jorgensen S.L."/>
            <person name="Zaremba-Niedzwiedzka K."/>
            <person name="Martijn J."/>
            <person name="Lind A.E."/>
            <person name="van Eijk R."/>
            <person name="Schleper C."/>
            <person name="Guy L."/>
            <person name="Ettema T.J."/>
        </authorList>
    </citation>
    <scope>NUCLEOTIDE SEQUENCE</scope>
</reference>
<proteinExistence type="predicted"/>
<protein>
    <submittedName>
        <fullName evidence="1">Uncharacterized protein</fullName>
    </submittedName>
</protein>
<organism evidence="1">
    <name type="scientific">marine sediment metagenome</name>
    <dbReference type="NCBI Taxonomy" id="412755"/>
    <lineage>
        <taxon>unclassified sequences</taxon>
        <taxon>metagenomes</taxon>
        <taxon>ecological metagenomes</taxon>
    </lineage>
</organism>